<evidence type="ECO:0000313" key="3">
    <source>
        <dbReference type="Proteomes" id="UP000822688"/>
    </source>
</evidence>
<feature type="region of interest" description="Disordered" evidence="1">
    <location>
        <begin position="66"/>
        <end position="95"/>
    </location>
</feature>
<gene>
    <name evidence="2" type="ORF">KC19_4G028700</name>
</gene>
<evidence type="ECO:0000313" key="2">
    <source>
        <dbReference type="EMBL" id="KAG0578513.1"/>
    </source>
</evidence>
<sequence>MHLLHVPVPLISPIHPIAVSEHRRKIALALPANKVMVIVILRPAIERNKPREVPREIIPAMRIQSLQLPHRNPQPERNDMPGRHRGPRERRHPENHNLKPMRIRRSEAHRRRELMVHGMNLLIPPPVVQPPVQPVVPVILHHGVHRELQRDLPERRQRQPEPDPDELHRRKRTQLQRPHHREERPHDHLVAPPCLRRLVMHPGLHLPLLRALHLPHIQQHVRQRRKREDHEQEHDVHAVQLIVTHIVRRAEPYLLPRRQRSGQRALRRGRARERDHLQLFLSPNTHNPSPFWPVSGLFQKRKIAAGAGSRVPGE</sequence>
<feature type="region of interest" description="Disordered" evidence="1">
    <location>
        <begin position="147"/>
        <end position="187"/>
    </location>
</feature>
<comment type="caution">
    <text evidence="2">The sequence shown here is derived from an EMBL/GenBank/DDBJ whole genome shotgun (WGS) entry which is preliminary data.</text>
</comment>
<protein>
    <submittedName>
        <fullName evidence="2">Uncharacterized protein</fullName>
    </submittedName>
</protein>
<feature type="compositionally biased region" description="Basic and acidic residues" evidence="1">
    <location>
        <begin position="147"/>
        <end position="168"/>
    </location>
</feature>
<dbReference type="AlphaFoldDB" id="A0A8T0I7W5"/>
<feature type="compositionally biased region" description="Basic and acidic residues" evidence="1">
    <location>
        <begin position="73"/>
        <end position="82"/>
    </location>
</feature>
<feature type="compositionally biased region" description="Basic residues" evidence="1">
    <location>
        <begin position="169"/>
        <end position="179"/>
    </location>
</feature>
<proteinExistence type="predicted"/>
<organism evidence="2 3">
    <name type="scientific">Ceratodon purpureus</name>
    <name type="common">Fire moss</name>
    <name type="synonym">Dicranum purpureum</name>
    <dbReference type="NCBI Taxonomy" id="3225"/>
    <lineage>
        <taxon>Eukaryota</taxon>
        <taxon>Viridiplantae</taxon>
        <taxon>Streptophyta</taxon>
        <taxon>Embryophyta</taxon>
        <taxon>Bryophyta</taxon>
        <taxon>Bryophytina</taxon>
        <taxon>Bryopsida</taxon>
        <taxon>Dicranidae</taxon>
        <taxon>Pseudoditrichales</taxon>
        <taxon>Ditrichaceae</taxon>
        <taxon>Ceratodon</taxon>
    </lineage>
</organism>
<accession>A0A8T0I7W5</accession>
<dbReference type="EMBL" id="CM026424">
    <property type="protein sequence ID" value="KAG0578513.1"/>
    <property type="molecule type" value="Genomic_DNA"/>
</dbReference>
<reference evidence="2" key="1">
    <citation type="submission" date="2020-06" db="EMBL/GenBank/DDBJ databases">
        <title>WGS assembly of Ceratodon purpureus strain R40.</title>
        <authorList>
            <person name="Carey S.B."/>
            <person name="Jenkins J."/>
            <person name="Shu S."/>
            <person name="Lovell J.T."/>
            <person name="Sreedasyam A."/>
            <person name="Maumus F."/>
            <person name="Tiley G.P."/>
            <person name="Fernandez-Pozo N."/>
            <person name="Barry K."/>
            <person name="Chen C."/>
            <person name="Wang M."/>
            <person name="Lipzen A."/>
            <person name="Daum C."/>
            <person name="Saski C.A."/>
            <person name="Payton A.C."/>
            <person name="Mcbreen J.C."/>
            <person name="Conrad R.E."/>
            <person name="Kollar L.M."/>
            <person name="Olsson S."/>
            <person name="Huttunen S."/>
            <person name="Landis J.B."/>
            <person name="Wickett N.J."/>
            <person name="Johnson M.G."/>
            <person name="Rensing S.A."/>
            <person name="Grimwood J."/>
            <person name="Schmutz J."/>
            <person name="Mcdaniel S.F."/>
        </authorList>
    </citation>
    <scope>NUCLEOTIDE SEQUENCE</scope>
    <source>
        <strain evidence="2">R40</strain>
    </source>
</reference>
<evidence type="ECO:0000256" key="1">
    <source>
        <dbReference type="SAM" id="MobiDB-lite"/>
    </source>
</evidence>
<keyword evidence="3" id="KW-1185">Reference proteome</keyword>
<dbReference type="Proteomes" id="UP000822688">
    <property type="component" value="Chromosome 4"/>
</dbReference>
<name>A0A8T0I7W5_CERPU</name>